<dbReference type="Proteomes" id="UP001281656">
    <property type="component" value="Unassembled WGS sequence"/>
</dbReference>
<evidence type="ECO:0000256" key="1">
    <source>
        <dbReference type="ARBA" id="ARBA00004651"/>
    </source>
</evidence>
<evidence type="ECO:0000256" key="7">
    <source>
        <dbReference type="SAM" id="Phobius"/>
    </source>
</evidence>
<keyword evidence="3" id="KW-1003">Cell membrane</keyword>
<sequence length="402" mass="44842">MELSSKKDYFVVEFFVAFLVVFGVVMFLPMFPNLQETFGVTVSKIAWLPNIGYLTMILFSPLVGKVIKKIGAKKLLLFCLFLWVAGICIELLAIKILSYGLFVFGRFIEGIGEATFFPILLSINKAVMKEEKDSKIGASLIETGSAIGGLIAAILAGYFLNSPQVFLLIPIALGVMVWIFVLLKIKEVVLEEREDLVTTGAGESKKAYISLLFMIFGTQMVFASSQVFLAYYMEIFAAVNRTGFLISLEQILIAVGTIVPVILLKRLSFIDIRNILLVVFLLGSVLLAMQISFGISVISLLIITLFVGIGFTTLNIYLSRAVVSNASQKMSLYTSVRFAAGFFLSFTWGKFIEVYRNLGHSYSETFYVLYLITASLAVVIFFIVYLLQKEDLSFWKSRDLTN</sequence>
<dbReference type="EMBL" id="JARUJP010000004">
    <property type="protein sequence ID" value="MDW8800509.1"/>
    <property type="molecule type" value="Genomic_DNA"/>
</dbReference>
<dbReference type="SUPFAM" id="SSF103473">
    <property type="entry name" value="MFS general substrate transporter"/>
    <property type="match status" value="1"/>
</dbReference>
<feature type="transmembrane region" description="Helical" evidence="7">
    <location>
        <begin position="330"/>
        <end position="348"/>
    </location>
</feature>
<keyword evidence="5 7" id="KW-1133">Transmembrane helix</keyword>
<dbReference type="PANTHER" id="PTHR23517">
    <property type="entry name" value="RESISTANCE PROTEIN MDTM, PUTATIVE-RELATED-RELATED"/>
    <property type="match status" value="1"/>
</dbReference>
<feature type="transmembrane region" description="Helical" evidence="7">
    <location>
        <begin position="75"/>
        <end position="97"/>
    </location>
</feature>
<protein>
    <submittedName>
        <fullName evidence="9">MFS transporter</fullName>
    </submittedName>
</protein>
<keyword evidence="6 7" id="KW-0472">Membrane</keyword>
<dbReference type="PANTHER" id="PTHR23517:SF3">
    <property type="entry name" value="INTEGRAL MEMBRANE TRANSPORT PROTEIN"/>
    <property type="match status" value="1"/>
</dbReference>
<dbReference type="InterPro" id="IPR020846">
    <property type="entry name" value="MFS_dom"/>
</dbReference>
<feature type="transmembrane region" description="Helical" evidence="7">
    <location>
        <begin position="136"/>
        <end position="159"/>
    </location>
</feature>
<dbReference type="RefSeq" id="WP_318797003.1">
    <property type="nucleotide sequence ID" value="NZ_JARUJP010000004.1"/>
</dbReference>
<feature type="transmembrane region" description="Helical" evidence="7">
    <location>
        <begin position="103"/>
        <end position="124"/>
    </location>
</feature>
<dbReference type="Pfam" id="PF07690">
    <property type="entry name" value="MFS_1"/>
    <property type="match status" value="1"/>
</dbReference>
<feature type="domain" description="Major facilitator superfamily (MFS) profile" evidence="8">
    <location>
        <begin position="9"/>
        <end position="392"/>
    </location>
</feature>
<comment type="caution">
    <text evidence="9">The sequence shown here is derived from an EMBL/GenBank/DDBJ whole genome shotgun (WGS) entry which is preliminary data.</text>
</comment>
<feature type="transmembrane region" description="Helical" evidence="7">
    <location>
        <begin position="44"/>
        <end position="63"/>
    </location>
</feature>
<feature type="transmembrane region" description="Helical" evidence="7">
    <location>
        <begin position="165"/>
        <end position="183"/>
    </location>
</feature>
<proteinExistence type="predicted"/>
<feature type="transmembrane region" description="Helical" evidence="7">
    <location>
        <begin position="297"/>
        <end position="318"/>
    </location>
</feature>
<name>A0ABU4JQT1_9CLOT</name>
<dbReference type="Gene3D" id="1.20.1250.20">
    <property type="entry name" value="MFS general substrate transporter like domains"/>
    <property type="match status" value="1"/>
</dbReference>
<evidence type="ECO:0000256" key="3">
    <source>
        <dbReference type="ARBA" id="ARBA00022475"/>
    </source>
</evidence>
<accession>A0ABU4JQT1</accession>
<evidence type="ECO:0000256" key="5">
    <source>
        <dbReference type="ARBA" id="ARBA00022989"/>
    </source>
</evidence>
<feature type="transmembrane region" description="Helical" evidence="7">
    <location>
        <begin position="244"/>
        <end position="263"/>
    </location>
</feature>
<keyword evidence="10" id="KW-1185">Reference proteome</keyword>
<organism evidence="9 10">
    <name type="scientific">Clostridium tanneri</name>
    <dbReference type="NCBI Taxonomy" id="3037988"/>
    <lineage>
        <taxon>Bacteria</taxon>
        <taxon>Bacillati</taxon>
        <taxon>Bacillota</taxon>
        <taxon>Clostridia</taxon>
        <taxon>Eubacteriales</taxon>
        <taxon>Clostridiaceae</taxon>
        <taxon>Clostridium</taxon>
    </lineage>
</organism>
<dbReference type="InterPro" id="IPR011701">
    <property type="entry name" value="MFS"/>
</dbReference>
<evidence type="ECO:0000256" key="4">
    <source>
        <dbReference type="ARBA" id="ARBA00022692"/>
    </source>
</evidence>
<feature type="transmembrane region" description="Helical" evidence="7">
    <location>
        <begin position="275"/>
        <end position="291"/>
    </location>
</feature>
<reference evidence="9 10" key="1">
    <citation type="submission" date="2023-04" db="EMBL/GenBank/DDBJ databases">
        <title>Clostridium tannerae sp. nov., isolated from the fecal material of an alpaca.</title>
        <authorList>
            <person name="Miller S."/>
            <person name="Hendry M."/>
            <person name="King J."/>
            <person name="Sankaranarayanan K."/>
            <person name="Lawson P.A."/>
        </authorList>
    </citation>
    <scope>NUCLEOTIDE SEQUENCE [LARGE SCALE GENOMIC DNA]</scope>
    <source>
        <strain evidence="9 10">A1-XYC3</strain>
    </source>
</reference>
<keyword evidence="4 7" id="KW-0812">Transmembrane</keyword>
<evidence type="ECO:0000313" key="10">
    <source>
        <dbReference type="Proteomes" id="UP001281656"/>
    </source>
</evidence>
<feature type="transmembrane region" description="Helical" evidence="7">
    <location>
        <begin position="12"/>
        <end position="32"/>
    </location>
</feature>
<evidence type="ECO:0000259" key="8">
    <source>
        <dbReference type="PROSITE" id="PS50850"/>
    </source>
</evidence>
<keyword evidence="2" id="KW-0813">Transport</keyword>
<dbReference type="InterPro" id="IPR036259">
    <property type="entry name" value="MFS_trans_sf"/>
</dbReference>
<dbReference type="PROSITE" id="PS50850">
    <property type="entry name" value="MFS"/>
    <property type="match status" value="1"/>
</dbReference>
<comment type="subcellular location">
    <subcellularLocation>
        <location evidence="1">Cell membrane</location>
        <topology evidence="1">Multi-pass membrane protein</topology>
    </subcellularLocation>
</comment>
<evidence type="ECO:0000256" key="2">
    <source>
        <dbReference type="ARBA" id="ARBA00022448"/>
    </source>
</evidence>
<feature type="transmembrane region" description="Helical" evidence="7">
    <location>
        <begin position="368"/>
        <end position="387"/>
    </location>
</feature>
<gene>
    <name evidence="9" type="ORF">P8V03_04995</name>
</gene>
<evidence type="ECO:0000313" key="9">
    <source>
        <dbReference type="EMBL" id="MDW8800509.1"/>
    </source>
</evidence>
<evidence type="ECO:0000256" key="6">
    <source>
        <dbReference type="ARBA" id="ARBA00023136"/>
    </source>
</evidence>
<dbReference type="InterPro" id="IPR050171">
    <property type="entry name" value="MFS_Transporters"/>
</dbReference>
<feature type="transmembrane region" description="Helical" evidence="7">
    <location>
        <begin position="211"/>
        <end position="232"/>
    </location>
</feature>